<keyword evidence="3" id="KW-0998">Cell outer membrane</keyword>
<evidence type="ECO:0000256" key="4">
    <source>
        <dbReference type="SAM" id="SignalP"/>
    </source>
</evidence>
<dbReference type="PANTHER" id="PTHR40980:SF4">
    <property type="entry name" value="TONB-DEPENDENT RECEPTOR-LIKE BETA-BARREL DOMAIN-CONTAINING PROTEIN"/>
    <property type="match status" value="1"/>
</dbReference>
<accession>A0ABP8FIJ9</accession>
<feature type="chain" id="PRO_5046060895" evidence="4">
    <location>
        <begin position="27"/>
        <end position="810"/>
    </location>
</feature>
<dbReference type="Pfam" id="PF14905">
    <property type="entry name" value="OMP_b-brl_3"/>
    <property type="match status" value="1"/>
</dbReference>
<name>A0ABP8FIJ9_9BACT</name>
<feature type="signal peptide" evidence="4">
    <location>
        <begin position="1"/>
        <end position="26"/>
    </location>
</feature>
<dbReference type="RefSeq" id="WP_345164837.1">
    <property type="nucleotide sequence ID" value="NZ_BAABGX010000002.1"/>
</dbReference>
<reference evidence="7" key="1">
    <citation type="journal article" date="2019" name="Int. J. Syst. Evol. Microbiol.">
        <title>The Global Catalogue of Microorganisms (GCM) 10K type strain sequencing project: providing services to taxonomists for standard genome sequencing and annotation.</title>
        <authorList>
            <consortium name="The Broad Institute Genomics Platform"/>
            <consortium name="The Broad Institute Genome Sequencing Center for Infectious Disease"/>
            <person name="Wu L."/>
            <person name="Ma J."/>
        </authorList>
    </citation>
    <scope>NUCLEOTIDE SEQUENCE [LARGE SCALE GENOMIC DNA]</scope>
    <source>
        <strain evidence="7">JCM 17917</strain>
    </source>
</reference>
<protein>
    <submittedName>
        <fullName evidence="6">Outer membrane beta-barrel family protein</fullName>
    </submittedName>
</protein>
<evidence type="ECO:0000313" key="7">
    <source>
        <dbReference type="Proteomes" id="UP001501844"/>
    </source>
</evidence>
<dbReference type="EMBL" id="BAABGX010000002">
    <property type="protein sequence ID" value="GAA4304580.1"/>
    <property type="molecule type" value="Genomic_DNA"/>
</dbReference>
<dbReference type="Proteomes" id="UP001501844">
    <property type="component" value="Unassembled WGS sequence"/>
</dbReference>
<evidence type="ECO:0000256" key="2">
    <source>
        <dbReference type="ARBA" id="ARBA00023136"/>
    </source>
</evidence>
<comment type="caution">
    <text evidence="6">The sequence shown here is derived from an EMBL/GenBank/DDBJ whole genome shotgun (WGS) entry which is preliminary data.</text>
</comment>
<dbReference type="Gene3D" id="2.40.170.20">
    <property type="entry name" value="TonB-dependent receptor, beta-barrel domain"/>
    <property type="match status" value="1"/>
</dbReference>
<dbReference type="InterPro" id="IPR037066">
    <property type="entry name" value="Plug_dom_sf"/>
</dbReference>
<keyword evidence="2" id="KW-0472">Membrane</keyword>
<proteinExistence type="predicted"/>
<dbReference type="SUPFAM" id="SSF49452">
    <property type="entry name" value="Starch-binding domain-like"/>
    <property type="match status" value="1"/>
</dbReference>
<evidence type="ECO:0000256" key="1">
    <source>
        <dbReference type="ARBA" id="ARBA00004442"/>
    </source>
</evidence>
<dbReference type="PANTHER" id="PTHR40980">
    <property type="entry name" value="PLUG DOMAIN-CONTAINING PROTEIN"/>
    <property type="match status" value="1"/>
</dbReference>
<feature type="domain" description="Outer membrane protein beta-barrel" evidence="5">
    <location>
        <begin position="382"/>
        <end position="785"/>
    </location>
</feature>
<sequence>MKTFSTSTSTWLLALTTFLLSFSALAQTGPTTVKGTVQDAKGQPVAYATVMLLHLPDSAIALAQTADEAGAYAFEKVTAGRYLVKATRIDLNSALSASFEVKAQPVQVPALVTSEKSTALKEVMVQGQRPLLEQQADRLILNVEKLNTAGDNALEVLKNAPGVRLDKDDNIVFRGSSSVNVMINGKMTYMTGQELNNYLKSLPAASVSKVELIANPPASFDAAGTAGVINIQLKRELTKGMNGSMNLGTGYGTYEKVWGGLNLNYNLGKVSFFSRVNAGHYNSYNRLTMERTIRDSVYRSVNYWHPVTKSVNVAAGMDYFISKKHTVGLMLKGYSSPEEAVTTSNSVSFDVPGKAIGSTLMSNPNTLSSSNYSLNFNYRFEIDTTGRTLTLDTDYVRYQNGKDEHFTNQYFESSIQNGKTLEQLRSFSEAAVRIYAVKLDYVHPLGKNLKAETGWKSSWVRTDSDLHFQTQSAENTWQQDDRRTNHFIYDENINAGYISLSQKVSKALSLKAGLRAEQTVSLGNSLTAENVVDRNYWQLFPSLFASFTPHDDHQFSASYSRRISRPSYRSLNPFTFFSDPYTGLRGNPFLQPSFSNSLQFNYTFKNFQLLSVSYLQQKDFVMEVVTQNDQTKESISTPQNLSRASSLSLSSGGTLPVRTWWSANVQLQGSLDQVNTPVQNTSYNQKQFAWSASTDHNFTLPKKITLQYSAYYSSPSVSGLFNVKANYAMDLGAKKTFLDGRATVALKLRDVFNTVRFRSTLDYANVNMTWQNEWESRRLNLTFDYKFGNSKIKTARNRKTGTSEEENRVN</sequence>
<dbReference type="Pfam" id="PF13620">
    <property type="entry name" value="CarboxypepD_reg"/>
    <property type="match status" value="1"/>
</dbReference>
<keyword evidence="4" id="KW-0732">Signal</keyword>
<evidence type="ECO:0000256" key="3">
    <source>
        <dbReference type="ARBA" id="ARBA00023237"/>
    </source>
</evidence>
<dbReference type="Gene3D" id="2.60.40.1120">
    <property type="entry name" value="Carboxypeptidase-like, regulatory domain"/>
    <property type="match status" value="1"/>
</dbReference>
<evidence type="ECO:0000259" key="5">
    <source>
        <dbReference type="Pfam" id="PF14905"/>
    </source>
</evidence>
<comment type="subcellular location">
    <subcellularLocation>
        <location evidence="1">Cell outer membrane</location>
    </subcellularLocation>
</comment>
<dbReference type="InterPro" id="IPR013784">
    <property type="entry name" value="Carb-bd-like_fold"/>
</dbReference>
<dbReference type="Gene3D" id="2.170.130.10">
    <property type="entry name" value="TonB-dependent receptor, plug domain"/>
    <property type="match status" value="1"/>
</dbReference>
<dbReference type="InterPro" id="IPR036942">
    <property type="entry name" value="Beta-barrel_TonB_sf"/>
</dbReference>
<evidence type="ECO:0000313" key="6">
    <source>
        <dbReference type="EMBL" id="GAA4304580.1"/>
    </source>
</evidence>
<gene>
    <name evidence="6" type="ORF">GCM10023183_18010</name>
</gene>
<organism evidence="6 7">
    <name type="scientific">Nibribacter koreensis</name>
    <dbReference type="NCBI Taxonomy" id="1084519"/>
    <lineage>
        <taxon>Bacteria</taxon>
        <taxon>Pseudomonadati</taxon>
        <taxon>Bacteroidota</taxon>
        <taxon>Cytophagia</taxon>
        <taxon>Cytophagales</taxon>
        <taxon>Hymenobacteraceae</taxon>
        <taxon>Nibribacter</taxon>
    </lineage>
</organism>
<dbReference type="SUPFAM" id="SSF56935">
    <property type="entry name" value="Porins"/>
    <property type="match status" value="1"/>
</dbReference>
<dbReference type="InterPro" id="IPR041700">
    <property type="entry name" value="OMP_b-brl_3"/>
</dbReference>
<keyword evidence="7" id="KW-1185">Reference proteome</keyword>